<feature type="domain" description="BTB" evidence="11">
    <location>
        <begin position="52"/>
        <end position="123"/>
    </location>
</feature>
<dbReference type="GO" id="GO:0008270">
    <property type="term" value="F:zinc ion binding"/>
    <property type="evidence" value="ECO:0007669"/>
    <property type="project" value="UniProtKB-KW"/>
</dbReference>
<keyword evidence="6" id="KW-0805">Transcription regulation</keyword>
<comment type="subcellular location">
    <subcellularLocation>
        <location evidence="1">Nucleus</location>
    </subcellularLocation>
</comment>
<evidence type="ECO:0000256" key="7">
    <source>
        <dbReference type="ARBA" id="ARBA00023125"/>
    </source>
</evidence>
<reference evidence="13" key="2">
    <citation type="submission" date="2025-08" db="UniProtKB">
        <authorList>
            <consortium name="RefSeq"/>
        </authorList>
    </citation>
    <scope>IDENTIFICATION</scope>
    <source>
        <strain evidence="13">S238N-H82</strain>
        <tissue evidence="13">Testes</tissue>
    </source>
</reference>
<dbReference type="GO" id="GO:0000981">
    <property type="term" value="F:DNA-binding transcription factor activity, RNA polymerase II-specific"/>
    <property type="evidence" value="ECO:0000318"/>
    <property type="project" value="GO_Central"/>
</dbReference>
<dbReference type="CDD" id="cd18186">
    <property type="entry name" value="BTB_POZ_ZBTB_KLHL-like"/>
    <property type="match status" value="1"/>
</dbReference>
<dbReference type="PANTHER" id="PTHR46105">
    <property type="entry name" value="AGAP004733-PA"/>
    <property type="match status" value="1"/>
</dbReference>
<keyword evidence="5" id="KW-0862">Zinc</keyword>
<feature type="compositionally biased region" description="Low complexity" evidence="10">
    <location>
        <begin position="323"/>
        <end position="333"/>
    </location>
</feature>
<evidence type="ECO:0000313" key="13">
    <source>
        <dbReference type="RefSeq" id="XP_035679322.1"/>
    </source>
</evidence>
<dbReference type="OrthoDB" id="6482909at2759"/>
<gene>
    <name evidence="13" type="primary">LOC118417737</name>
</gene>
<dbReference type="GeneID" id="118417737"/>
<feature type="region of interest" description="Disordered" evidence="10">
    <location>
        <begin position="155"/>
        <end position="341"/>
    </location>
</feature>
<dbReference type="InterPro" id="IPR050457">
    <property type="entry name" value="ZnFinger_BTB_dom_contain"/>
</dbReference>
<evidence type="ECO:0000313" key="12">
    <source>
        <dbReference type="Proteomes" id="UP000001554"/>
    </source>
</evidence>
<dbReference type="AlphaFoldDB" id="A0A9J7MSI3"/>
<evidence type="ECO:0000259" key="11">
    <source>
        <dbReference type="PROSITE" id="PS50097"/>
    </source>
</evidence>
<keyword evidence="9" id="KW-0539">Nucleus</keyword>
<proteinExistence type="predicted"/>
<evidence type="ECO:0000256" key="3">
    <source>
        <dbReference type="ARBA" id="ARBA00022737"/>
    </source>
</evidence>
<sequence length="581" mass="65186">MISVFHPTGWSSAEHWAAMMSGWRDSARESALFHPHTVLRQLNAFRHHNLHCDVTINVAGTRFRCHRAVLAANSVFFHHLLLPGDSSVLPSNREQCYHLEWMGAPTFSALLQYMYTSQLFLSDERTARELLHGARRVGLLALGDLVADYLLDTDTGEDRAEPSDGEEGGDPPSGNVVGEGGDLPSGDDVGEGGAPVEVTEKEDPTFKLEILEPVDTQHQEPAEPGYNWGSEDALPQEPADKQPQGPADLGCKLNTVPQEPAEPGYNIGSVNVQPQEPADKQPQEPADQGYNIGTVNVQPQEPASPGCMLDNVPQEPASKAVTEVPSEVPSEAAEAVEETDQMDQVMTCLQNLSQMFSTNGRQELDLVTANSSDHIRHDSSCVLQSAPCRPPAVGQGQQRPGNAKEQRLGNSDDLNEERLGNSDDLNEERLGNSDDFNEERLGNSDDSKEQRLGNSDDSEEQRLGNSDDPEGQRLEKFEEPIRKRGRMEEEWSHCQEVWSARKRPQRRHVCHQTQNRKENMKSLPLKVPRQCPDCRQTSHRWKDWSRHCHRHQIRKGHIDRRIYRHLVQKYRVPFRCTKCES</sequence>
<dbReference type="PROSITE" id="PS50097">
    <property type="entry name" value="BTB"/>
    <property type="match status" value="1"/>
</dbReference>
<feature type="compositionally biased region" description="Basic and acidic residues" evidence="10">
    <location>
        <begin position="470"/>
        <end position="481"/>
    </location>
</feature>
<feature type="compositionally biased region" description="Polar residues" evidence="10">
    <location>
        <begin position="291"/>
        <end position="301"/>
    </location>
</feature>
<organism evidence="12 13">
    <name type="scientific">Branchiostoma floridae</name>
    <name type="common">Florida lancelet</name>
    <name type="synonym">Amphioxus</name>
    <dbReference type="NCBI Taxonomy" id="7739"/>
    <lineage>
        <taxon>Eukaryota</taxon>
        <taxon>Metazoa</taxon>
        <taxon>Chordata</taxon>
        <taxon>Cephalochordata</taxon>
        <taxon>Leptocardii</taxon>
        <taxon>Amphioxiformes</taxon>
        <taxon>Branchiostomatidae</taxon>
        <taxon>Branchiostoma</taxon>
    </lineage>
</organism>
<feature type="compositionally biased region" description="Basic and acidic residues" evidence="10">
    <location>
        <begin position="198"/>
        <end position="221"/>
    </location>
</feature>
<reference evidence="12" key="1">
    <citation type="journal article" date="2020" name="Nat. Ecol. Evol.">
        <title>Deeply conserved synteny resolves early events in vertebrate evolution.</title>
        <authorList>
            <person name="Simakov O."/>
            <person name="Marletaz F."/>
            <person name="Yue J.X."/>
            <person name="O'Connell B."/>
            <person name="Jenkins J."/>
            <person name="Brandt A."/>
            <person name="Calef R."/>
            <person name="Tung C.H."/>
            <person name="Huang T.K."/>
            <person name="Schmutz J."/>
            <person name="Satoh N."/>
            <person name="Yu J.K."/>
            <person name="Putnam N.H."/>
            <person name="Green R.E."/>
            <person name="Rokhsar D.S."/>
        </authorList>
    </citation>
    <scope>NUCLEOTIDE SEQUENCE [LARGE SCALE GENOMIC DNA]</scope>
    <source>
        <strain evidence="12">S238N-H82</strain>
    </source>
</reference>
<dbReference type="Gene3D" id="3.30.710.10">
    <property type="entry name" value="Potassium Channel Kv1.1, Chain A"/>
    <property type="match status" value="1"/>
</dbReference>
<evidence type="ECO:0000256" key="4">
    <source>
        <dbReference type="ARBA" id="ARBA00022771"/>
    </source>
</evidence>
<keyword evidence="4" id="KW-0863">Zinc-finger</keyword>
<keyword evidence="7" id="KW-0238">DNA-binding</keyword>
<dbReference type="PANTHER" id="PTHR46105:SF5">
    <property type="entry name" value="ZINC FINGER AND BTB DOMAIN-CONTAINING PROTEIN 44 ISOFORM X1"/>
    <property type="match status" value="1"/>
</dbReference>
<feature type="compositionally biased region" description="Basic and acidic residues" evidence="10">
    <location>
        <begin position="416"/>
        <end position="451"/>
    </location>
</feature>
<dbReference type="Proteomes" id="UP000001554">
    <property type="component" value="Chromosome 6"/>
</dbReference>
<dbReference type="SUPFAM" id="SSF54695">
    <property type="entry name" value="POZ domain"/>
    <property type="match status" value="1"/>
</dbReference>
<dbReference type="Pfam" id="PF00651">
    <property type="entry name" value="BTB"/>
    <property type="match status" value="1"/>
</dbReference>
<accession>A0A9J7MSI3</accession>
<feature type="region of interest" description="Disordered" evidence="10">
    <location>
        <begin position="386"/>
        <end position="481"/>
    </location>
</feature>
<dbReference type="InterPro" id="IPR011333">
    <property type="entry name" value="SKP1/BTB/POZ_sf"/>
</dbReference>
<keyword evidence="3" id="KW-0677">Repeat</keyword>
<dbReference type="OMA" id="ARYGWIK"/>
<evidence type="ECO:0000256" key="10">
    <source>
        <dbReference type="SAM" id="MobiDB-lite"/>
    </source>
</evidence>
<dbReference type="RefSeq" id="XP_035679322.1">
    <property type="nucleotide sequence ID" value="XM_035823429.1"/>
</dbReference>
<keyword evidence="12" id="KW-1185">Reference proteome</keyword>
<keyword evidence="8" id="KW-0804">Transcription</keyword>
<evidence type="ECO:0000256" key="6">
    <source>
        <dbReference type="ARBA" id="ARBA00023015"/>
    </source>
</evidence>
<dbReference type="InterPro" id="IPR000210">
    <property type="entry name" value="BTB/POZ_dom"/>
</dbReference>
<evidence type="ECO:0000256" key="2">
    <source>
        <dbReference type="ARBA" id="ARBA00022723"/>
    </source>
</evidence>
<evidence type="ECO:0000256" key="1">
    <source>
        <dbReference type="ARBA" id="ARBA00004123"/>
    </source>
</evidence>
<keyword evidence="2" id="KW-0479">Metal-binding</keyword>
<evidence type="ECO:0000256" key="8">
    <source>
        <dbReference type="ARBA" id="ARBA00023163"/>
    </source>
</evidence>
<dbReference type="SMART" id="SM00225">
    <property type="entry name" value="BTB"/>
    <property type="match status" value="1"/>
</dbReference>
<name>A0A9J7MSI3_BRAFL</name>
<evidence type="ECO:0000256" key="5">
    <source>
        <dbReference type="ARBA" id="ARBA00022833"/>
    </source>
</evidence>
<dbReference type="KEGG" id="bfo:118417737"/>
<dbReference type="GO" id="GO:0006357">
    <property type="term" value="P:regulation of transcription by RNA polymerase II"/>
    <property type="evidence" value="ECO:0000318"/>
    <property type="project" value="GO_Central"/>
</dbReference>
<protein>
    <submittedName>
        <fullName evidence="13">Zinc finger and BTB domain-containing protein 17-like isoform X1</fullName>
    </submittedName>
</protein>
<evidence type="ECO:0000256" key="9">
    <source>
        <dbReference type="ARBA" id="ARBA00023242"/>
    </source>
</evidence>
<dbReference type="GO" id="GO:0005634">
    <property type="term" value="C:nucleus"/>
    <property type="evidence" value="ECO:0007669"/>
    <property type="project" value="UniProtKB-SubCell"/>
</dbReference>
<dbReference type="GO" id="GO:0000978">
    <property type="term" value="F:RNA polymerase II cis-regulatory region sequence-specific DNA binding"/>
    <property type="evidence" value="ECO:0000318"/>
    <property type="project" value="GO_Central"/>
</dbReference>